<name>A0A814SAD1_9BILA</name>
<dbReference type="PROSITE" id="PS50144">
    <property type="entry name" value="MATH"/>
    <property type="match status" value="1"/>
</dbReference>
<evidence type="ECO:0000313" key="8">
    <source>
        <dbReference type="EMBL" id="CAF3908348.1"/>
    </source>
</evidence>
<dbReference type="EMBL" id="CAJOBC010006705">
    <property type="protein sequence ID" value="CAF3908348.1"/>
    <property type="molecule type" value="Genomic_DNA"/>
</dbReference>
<evidence type="ECO:0000313" key="9">
    <source>
        <dbReference type="EMBL" id="CAF4053364.1"/>
    </source>
</evidence>
<dbReference type="EMBL" id="CAJNOQ010006706">
    <property type="protein sequence ID" value="CAF1144786.1"/>
    <property type="molecule type" value="Genomic_DNA"/>
</dbReference>
<evidence type="ECO:0000256" key="1">
    <source>
        <dbReference type="ARBA" id="ARBA00022499"/>
    </source>
</evidence>
<dbReference type="GO" id="GO:0009898">
    <property type="term" value="C:cytoplasmic side of plasma membrane"/>
    <property type="evidence" value="ECO:0007669"/>
    <property type="project" value="TreeGrafter"/>
</dbReference>
<keyword evidence="1" id="KW-1017">Isopeptide bond</keyword>
<organism evidence="6 10">
    <name type="scientific">Didymodactylos carnosus</name>
    <dbReference type="NCBI Taxonomy" id="1234261"/>
    <lineage>
        <taxon>Eukaryota</taxon>
        <taxon>Metazoa</taxon>
        <taxon>Spiralia</taxon>
        <taxon>Gnathifera</taxon>
        <taxon>Rotifera</taxon>
        <taxon>Eurotatoria</taxon>
        <taxon>Bdelloidea</taxon>
        <taxon>Philodinida</taxon>
        <taxon>Philodinidae</taxon>
        <taxon>Didymodactylos</taxon>
    </lineage>
</organism>
<dbReference type="SMART" id="SM00061">
    <property type="entry name" value="MATH"/>
    <property type="match status" value="1"/>
</dbReference>
<dbReference type="GO" id="GO:0006915">
    <property type="term" value="P:apoptotic process"/>
    <property type="evidence" value="ECO:0007669"/>
    <property type="project" value="UniProtKB-KW"/>
</dbReference>
<evidence type="ECO:0000313" key="6">
    <source>
        <dbReference type="EMBL" id="CAF1144786.1"/>
    </source>
</evidence>
<proteinExistence type="predicted"/>
<dbReference type="Pfam" id="PF21355">
    <property type="entry name" value="TRAF-mep_MATH"/>
    <property type="match status" value="1"/>
</dbReference>
<dbReference type="GO" id="GO:0005164">
    <property type="term" value="F:tumor necrosis factor receptor binding"/>
    <property type="evidence" value="ECO:0007669"/>
    <property type="project" value="TreeGrafter"/>
</dbReference>
<dbReference type="InterPro" id="IPR049342">
    <property type="entry name" value="TRAF1-6_MATH_dom"/>
</dbReference>
<dbReference type="EMBL" id="CAJNOK010016459">
    <property type="protein sequence ID" value="CAF1245891.1"/>
    <property type="molecule type" value="Genomic_DNA"/>
</dbReference>
<reference evidence="6" key="1">
    <citation type="submission" date="2021-02" db="EMBL/GenBank/DDBJ databases">
        <authorList>
            <person name="Nowell W R."/>
        </authorList>
    </citation>
    <scope>NUCLEOTIDE SEQUENCE</scope>
</reference>
<accession>A0A814SAD1</accession>
<dbReference type="OrthoDB" id="6499288at2759"/>
<evidence type="ECO:0000313" key="10">
    <source>
        <dbReference type="Proteomes" id="UP000663829"/>
    </source>
</evidence>
<dbReference type="Proteomes" id="UP000682733">
    <property type="component" value="Unassembled WGS sequence"/>
</dbReference>
<comment type="caution">
    <text evidence="6">The sequence shown here is derived from an EMBL/GenBank/DDBJ whole genome shotgun (WGS) entry which is preliminary data.</text>
</comment>
<keyword evidence="4" id="KW-0175">Coiled coil</keyword>
<keyword evidence="2" id="KW-0053">Apoptosis</keyword>
<protein>
    <recommendedName>
        <fullName evidence="5">MATH domain-containing protein</fullName>
    </recommendedName>
</protein>
<feature type="domain" description="MATH" evidence="5">
    <location>
        <begin position="105"/>
        <end position="252"/>
    </location>
</feature>
<keyword evidence="10" id="KW-1185">Reference proteome</keyword>
<dbReference type="InterPro" id="IPR008974">
    <property type="entry name" value="TRAF-like"/>
</dbReference>
<evidence type="ECO:0000256" key="4">
    <source>
        <dbReference type="ARBA" id="ARBA00023054"/>
    </source>
</evidence>
<dbReference type="Gene3D" id="2.60.210.10">
    <property type="entry name" value="Apoptosis, Tumor Necrosis Factor Receptor Associated Protein 2, Chain A"/>
    <property type="match status" value="1"/>
</dbReference>
<dbReference type="Proteomes" id="UP000677228">
    <property type="component" value="Unassembled WGS sequence"/>
</dbReference>
<dbReference type="AlphaFoldDB" id="A0A814SAD1"/>
<evidence type="ECO:0000256" key="2">
    <source>
        <dbReference type="ARBA" id="ARBA00022703"/>
    </source>
</evidence>
<evidence type="ECO:0000256" key="3">
    <source>
        <dbReference type="ARBA" id="ARBA00022843"/>
    </source>
</evidence>
<gene>
    <name evidence="6" type="ORF">GPM918_LOCUS20871</name>
    <name evidence="7" type="ORF">OVA965_LOCUS26045</name>
    <name evidence="8" type="ORF">SRO942_LOCUS20866</name>
    <name evidence="9" type="ORF">TMI583_LOCUS26776</name>
</gene>
<dbReference type="GO" id="GO:0043122">
    <property type="term" value="P:regulation of canonical NF-kappaB signal transduction"/>
    <property type="evidence" value="ECO:0007669"/>
    <property type="project" value="TreeGrafter"/>
</dbReference>
<dbReference type="SUPFAM" id="SSF49599">
    <property type="entry name" value="TRAF domain-like"/>
    <property type="match status" value="1"/>
</dbReference>
<sequence length="284" mass="32610">MSTVDTTFSSTISAINCLLQQLYETLTTPTKHFQPLNEKLIRLSTESLRHQNLIQAWQTEISLVKLSITDTDSYIAGIEPNQETLLQELASLKQKVEDLQSISYDGTLTWKIPNVSEKMADPQLERQTSIYSPAFYSSPTVYKMRLRLYLHGDGNARRTHMSLFLLIMRGSFDAIVKWPFSFKVIFCFYDQSGQQRHIIVSFRSDINSNSFQRPRSEMNIASGIPKFFPLPMIIEDDNNYIKDDTMFIKCLIDFGDISKIILSYALSSNPALPHHVQLCYSLIQ</sequence>
<dbReference type="PANTHER" id="PTHR10131:SF138">
    <property type="entry name" value="RE66324P"/>
    <property type="match status" value="1"/>
</dbReference>
<dbReference type="InterPro" id="IPR002083">
    <property type="entry name" value="MATH/TRAF_dom"/>
</dbReference>
<dbReference type="FunFam" id="2.60.210.10:FF:000001">
    <property type="entry name" value="TNF receptor-associated factor"/>
    <property type="match status" value="1"/>
</dbReference>
<dbReference type="PANTHER" id="PTHR10131">
    <property type="entry name" value="TNF RECEPTOR ASSOCIATED FACTOR"/>
    <property type="match status" value="1"/>
</dbReference>
<evidence type="ECO:0000259" key="5">
    <source>
        <dbReference type="PROSITE" id="PS50144"/>
    </source>
</evidence>
<keyword evidence="3" id="KW-0832">Ubl conjugation</keyword>
<dbReference type="Proteomes" id="UP000681722">
    <property type="component" value="Unassembled WGS sequence"/>
</dbReference>
<dbReference type="Proteomes" id="UP000663829">
    <property type="component" value="Unassembled WGS sequence"/>
</dbReference>
<dbReference type="EMBL" id="CAJOBA010038007">
    <property type="protein sequence ID" value="CAF4053364.1"/>
    <property type="molecule type" value="Genomic_DNA"/>
</dbReference>
<evidence type="ECO:0000313" key="7">
    <source>
        <dbReference type="EMBL" id="CAF1245891.1"/>
    </source>
</evidence>